<reference evidence="1" key="1">
    <citation type="submission" date="2022-09" db="EMBL/GenBank/DDBJ databases">
        <authorList>
            <person name="Li Z.-J."/>
        </authorList>
    </citation>
    <scope>NUCLEOTIDE SEQUENCE</scope>
    <source>
        <strain evidence="1">TGB11</strain>
    </source>
</reference>
<proteinExistence type="predicted"/>
<evidence type="ECO:0000313" key="1">
    <source>
        <dbReference type="EMBL" id="WBA08279.1"/>
    </source>
</evidence>
<dbReference type="RefSeq" id="WP_269578770.1">
    <property type="nucleotide sequence ID" value="NZ_CP114588.1"/>
</dbReference>
<protein>
    <submittedName>
        <fullName evidence="1">Uncharacterized protein</fullName>
    </submittedName>
</protein>
<dbReference type="EMBL" id="CP114588">
    <property type="protein sequence ID" value="WBA08279.1"/>
    <property type="molecule type" value="Genomic_DNA"/>
</dbReference>
<accession>A0AA47LQY9</accession>
<sequence length="76" mass="9170">MTQLSLLPLAQALVRLDLIRQRRVSTHRYRYTDVALNRHLQRDIGIAPDKQDALPVSTQFAAKRYLVTWRRRWRWL</sequence>
<evidence type="ECO:0000313" key="2">
    <source>
        <dbReference type="Proteomes" id="UP001164748"/>
    </source>
</evidence>
<organism evidence="1 2">
    <name type="scientific">Salinivibrio kushneri</name>
    <dbReference type="NCBI Taxonomy" id="1908198"/>
    <lineage>
        <taxon>Bacteria</taxon>
        <taxon>Pseudomonadati</taxon>
        <taxon>Pseudomonadota</taxon>
        <taxon>Gammaproteobacteria</taxon>
        <taxon>Vibrionales</taxon>
        <taxon>Vibrionaceae</taxon>
        <taxon>Salinivibrio</taxon>
    </lineage>
</organism>
<name>A0AA47LQY9_9GAMM</name>
<dbReference type="AlphaFoldDB" id="A0AA47LQY9"/>
<dbReference type="Proteomes" id="UP001164748">
    <property type="component" value="Chromosome"/>
</dbReference>
<gene>
    <name evidence="1" type="ORF">N8M53_10700</name>
</gene>